<dbReference type="PANTHER" id="PTHR43235">
    <property type="entry name" value="GLUTAMINE AMIDOTRANSFERASE PB2B2.05-RELATED"/>
    <property type="match status" value="1"/>
</dbReference>
<dbReference type="PROSITE" id="PS51273">
    <property type="entry name" value="GATASE_TYPE_1"/>
    <property type="match status" value="1"/>
</dbReference>
<dbReference type="AlphaFoldDB" id="A0AAV8T4Z8"/>
<dbReference type="PANTHER" id="PTHR43235:SF1">
    <property type="entry name" value="GLUTAMINE AMIDOTRANSFERASE PB2B2.05-RELATED"/>
    <property type="match status" value="1"/>
</dbReference>
<dbReference type="Pfam" id="PF07722">
    <property type="entry name" value="Peptidase_C26"/>
    <property type="match status" value="1"/>
</dbReference>
<organism evidence="1 2">
    <name type="scientific">Erythroxylum novogranatense</name>
    <dbReference type="NCBI Taxonomy" id="1862640"/>
    <lineage>
        <taxon>Eukaryota</taxon>
        <taxon>Viridiplantae</taxon>
        <taxon>Streptophyta</taxon>
        <taxon>Embryophyta</taxon>
        <taxon>Tracheophyta</taxon>
        <taxon>Spermatophyta</taxon>
        <taxon>Magnoliopsida</taxon>
        <taxon>eudicotyledons</taxon>
        <taxon>Gunneridae</taxon>
        <taxon>Pentapetalae</taxon>
        <taxon>rosids</taxon>
        <taxon>fabids</taxon>
        <taxon>Malpighiales</taxon>
        <taxon>Erythroxylaceae</taxon>
        <taxon>Erythroxylum</taxon>
    </lineage>
</organism>
<dbReference type="InterPro" id="IPR029062">
    <property type="entry name" value="Class_I_gatase-like"/>
</dbReference>
<gene>
    <name evidence="1" type="ORF">K2173_001386</name>
</gene>
<sequence>MASDLSVVLPRVLIVSRRTVRKNKFVDFVGEYHLDLIVGYGAVPVIVPRVSGVHMLLNSFEPIHGVLLCEGEDIDPSLYEDESSNLAPEEVEEIRRLHSSDTAIDRDKDSIELRLAKLCLERNIPYLGICRGSQVLNVACGGTLYQDVEKEVSKNYPECQKVKHINYDDYDGHRHVVKVLKDTPLHHWFKESLEELRMEISVNSYHHQGVKRLAQRFMPMAFAPDGLIEGFYDPDTYNPEEGKFIMGLQFHPERMRNPDTDGFDYPGCPKAYQEFVKAVIAYQKKLNSTSSVPKDLKLDQAMEKKRRVILKSFFLARNIHASGQVMNPSKELELRAGAEFLESNTALSLQQENRLKQMGATVRNAGSYIGKMKLNEQREKLAKTVMGNMSIEQLSDLSSFYRMMGEICSEVLETKINGLVNETGS</sequence>
<name>A0AAV8T4Z8_9ROSI</name>
<comment type="caution">
    <text evidence="1">The sequence shown here is derived from an EMBL/GenBank/DDBJ whole genome shotgun (WGS) entry which is preliminary data.</text>
</comment>
<reference evidence="1 2" key="1">
    <citation type="submission" date="2021-09" db="EMBL/GenBank/DDBJ databases">
        <title>Genomic insights and catalytic innovation underlie evolution of tropane alkaloids biosynthesis.</title>
        <authorList>
            <person name="Wang Y.-J."/>
            <person name="Tian T."/>
            <person name="Huang J.-P."/>
            <person name="Huang S.-X."/>
        </authorList>
    </citation>
    <scope>NUCLEOTIDE SEQUENCE [LARGE SCALE GENOMIC DNA]</scope>
    <source>
        <strain evidence="1">KIB-2018</strain>
        <tissue evidence="1">Leaf</tissue>
    </source>
</reference>
<evidence type="ECO:0000313" key="1">
    <source>
        <dbReference type="EMBL" id="KAJ8761330.1"/>
    </source>
</evidence>
<dbReference type="SUPFAM" id="SSF52317">
    <property type="entry name" value="Class I glutamine amidotransferase-like"/>
    <property type="match status" value="1"/>
</dbReference>
<proteinExistence type="predicted"/>
<dbReference type="GO" id="GO:0005829">
    <property type="term" value="C:cytosol"/>
    <property type="evidence" value="ECO:0007669"/>
    <property type="project" value="TreeGrafter"/>
</dbReference>
<keyword evidence="2" id="KW-1185">Reference proteome</keyword>
<dbReference type="Proteomes" id="UP001159364">
    <property type="component" value="Linkage Group LG06"/>
</dbReference>
<dbReference type="InterPro" id="IPR044668">
    <property type="entry name" value="PuuD-like"/>
</dbReference>
<dbReference type="InterPro" id="IPR011697">
    <property type="entry name" value="Peptidase_C26"/>
</dbReference>
<protein>
    <submittedName>
        <fullName evidence="1">Uncharacterized protein</fullName>
    </submittedName>
</protein>
<dbReference type="Gene3D" id="3.40.50.880">
    <property type="match status" value="1"/>
</dbReference>
<accession>A0AAV8T4Z8</accession>
<dbReference type="GO" id="GO:0016811">
    <property type="term" value="F:hydrolase activity, acting on carbon-nitrogen (but not peptide) bonds, in linear amides"/>
    <property type="evidence" value="ECO:0007669"/>
    <property type="project" value="InterPro"/>
</dbReference>
<dbReference type="CDD" id="cd01745">
    <property type="entry name" value="GATase1_2"/>
    <property type="match status" value="1"/>
</dbReference>
<evidence type="ECO:0000313" key="2">
    <source>
        <dbReference type="Proteomes" id="UP001159364"/>
    </source>
</evidence>
<dbReference type="EMBL" id="JAIWQS010000006">
    <property type="protein sequence ID" value="KAJ8761330.1"/>
    <property type="molecule type" value="Genomic_DNA"/>
</dbReference>